<dbReference type="SUPFAM" id="SSF49842">
    <property type="entry name" value="TNF-like"/>
    <property type="match status" value="3"/>
</dbReference>
<reference evidence="5" key="1">
    <citation type="submission" date="2024-06" db="UniProtKB">
        <authorList>
            <consortium name="RefSeq"/>
        </authorList>
    </citation>
    <scope>NUCLEOTIDE SEQUENCE [LARGE SCALE GENOMIC DNA]</scope>
</reference>
<dbReference type="OrthoDB" id="6117751at2759"/>
<evidence type="ECO:0000313" key="5">
    <source>
        <dbReference type="Proteomes" id="UP000694844"/>
    </source>
</evidence>
<dbReference type="RefSeq" id="XP_022294043.1">
    <property type="nucleotide sequence ID" value="XM_022438335.1"/>
</dbReference>
<evidence type="ECO:0000313" key="6">
    <source>
        <dbReference type="RefSeq" id="XP_022294043.1"/>
    </source>
</evidence>
<dbReference type="PROSITE" id="PS50871">
    <property type="entry name" value="C1Q"/>
    <property type="match status" value="2"/>
</dbReference>
<evidence type="ECO:0000259" key="4">
    <source>
        <dbReference type="PROSITE" id="PS50871"/>
    </source>
</evidence>
<evidence type="ECO:0000256" key="1">
    <source>
        <dbReference type="ARBA" id="ARBA00004613"/>
    </source>
</evidence>
<name>A0A8B8ATP6_CRAVI</name>
<dbReference type="KEGG" id="cvn:111104384"/>
<dbReference type="PRINTS" id="PR00007">
    <property type="entry name" value="COMPLEMNTC1Q"/>
</dbReference>
<protein>
    <submittedName>
        <fullName evidence="6">Uncharacterized protein LOC111104384</fullName>
    </submittedName>
</protein>
<gene>
    <name evidence="6" type="primary">LOC111104384</name>
</gene>
<reference evidence="6" key="2">
    <citation type="submission" date="2025-08" db="UniProtKB">
        <authorList>
            <consortium name="RefSeq"/>
        </authorList>
    </citation>
    <scope>IDENTIFICATION</scope>
    <source>
        <tissue evidence="6">Whole sample</tissue>
    </source>
</reference>
<dbReference type="GeneID" id="111104384"/>
<dbReference type="GO" id="GO:0031012">
    <property type="term" value="C:extracellular matrix"/>
    <property type="evidence" value="ECO:0007669"/>
    <property type="project" value="TreeGrafter"/>
</dbReference>
<feature type="signal peptide" evidence="3">
    <location>
        <begin position="1"/>
        <end position="20"/>
    </location>
</feature>
<dbReference type="Gene3D" id="2.60.120.40">
    <property type="match status" value="3"/>
</dbReference>
<keyword evidence="3" id="KW-0732">Signal</keyword>
<dbReference type="Pfam" id="PF00021">
    <property type="entry name" value="UPAR_LY6"/>
    <property type="match status" value="2"/>
</dbReference>
<feature type="chain" id="PRO_5033995294" evidence="3">
    <location>
        <begin position="21"/>
        <end position="606"/>
    </location>
</feature>
<dbReference type="GO" id="GO:0005576">
    <property type="term" value="C:extracellular region"/>
    <property type="evidence" value="ECO:0007669"/>
    <property type="project" value="UniProtKB-SubCell"/>
</dbReference>
<keyword evidence="2" id="KW-0964">Secreted</keyword>
<dbReference type="CDD" id="cd00117">
    <property type="entry name" value="TFP"/>
    <property type="match status" value="1"/>
</dbReference>
<dbReference type="PANTHER" id="PTHR15427">
    <property type="entry name" value="EMILIN ELASTIN MICROFIBRIL INTERFACE-LOCATED PROTEIN ELASTIN MICROFIBRIL INTERFACER"/>
    <property type="match status" value="1"/>
</dbReference>
<dbReference type="Proteomes" id="UP000694844">
    <property type="component" value="Chromosome 1"/>
</dbReference>
<dbReference type="Pfam" id="PF00386">
    <property type="entry name" value="C1q"/>
    <property type="match status" value="3"/>
</dbReference>
<dbReference type="InterPro" id="IPR001073">
    <property type="entry name" value="C1q_dom"/>
</dbReference>
<evidence type="ECO:0000256" key="3">
    <source>
        <dbReference type="SAM" id="SignalP"/>
    </source>
</evidence>
<feature type="domain" description="C1q" evidence="4">
    <location>
        <begin position="221"/>
        <end position="366"/>
    </location>
</feature>
<evidence type="ECO:0000256" key="2">
    <source>
        <dbReference type="ARBA" id="ARBA00022525"/>
    </source>
</evidence>
<dbReference type="InterPro" id="IPR045860">
    <property type="entry name" value="Snake_toxin-like_sf"/>
</dbReference>
<dbReference type="PANTHER" id="PTHR15427:SF2">
    <property type="entry name" value="EMILIN-3"/>
    <property type="match status" value="1"/>
</dbReference>
<accession>A0A8B8ATP6</accession>
<organism evidence="5 6">
    <name type="scientific">Crassostrea virginica</name>
    <name type="common">Eastern oyster</name>
    <dbReference type="NCBI Taxonomy" id="6565"/>
    <lineage>
        <taxon>Eukaryota</taxon>
        <taxon>Metazoa</taxon>
        <taxon>Spiralia</taxon>
        <taxon>Lophotrochozoa</taxon>
        <taxon>Mollusca</taxon>
        <taxon>Bivalvia</taxon>
        <taxon>Autobranchia</taxon>
        <taxon>Pteriomorphia</taxon>
        <taxon>Ostreida</taxon>
        <taxon>Ostreoidea</taxon>
        <taxon>Ostreidae</taxon>
        <taxon>Crassostrea</taxon>
    </lineage>
</organism>
<comment type="subcellular location">
    <subcellularLocation>
        <location evidence="1">Secreted</location>
    </subcellularLocation>
</comment>
<dbReference type="AlphaFoldDB" id="A0A8B8ATP6"/>
<dbReference type="InterPro" id="IPR050392">
    <property type="entry name" value="Collagen/C1q_domain"/>
</dbReference>
<dbReference type="InterPro" id="IPR016054">
    <property type="entry name" value="LY6_UPA_recep-like"/>
</dbReference>
<sequence length="606" mass="65231">MNLNVNAVLLALSLLSVTDAALRCLRCSDTFEPRLCNRIETCNKGEVCGVRLYRADNGDTGFWTGCMSSLDCTKTVNRTVVHAKRDASSHIAGVVLCTECCVGDLCNSEGCGAAGYPTTRGPLCYDCRDVHAPGDCHKIVPCSSNEKCLVEERTVFGQRYFTSRCEHGQTCDSLAIYPFGRRRAIGDKCHHCCHGDLCNNNCNPANAATVGPTSVMTTSTTPVPVTTMNVAFFAQFTTVLSGGRIVFNNMTVNLGNGYNPGTGVFRSPQSGLYMFAFGISSHGNSVQTYLTKNGRAVGVSAITDPKGITVDDSSTSFAVLRLDRDDEISVNRYSAQDPNSGFFAGWKISPLDIDAVAFTVALNQSSSYSSTDIPFNSVVYDNRGSFQIYNSSFTAPFTGLYVVGLTGEQTGSSYDDLQTKINGAQKLNTFPDSESGHSDSAATLAVFSLNARDNVKGAGRKYVGYRGTTTLSAYAISNRTTPAFTALLTSDTSSTYIRFDDVIVNTNGDYDRLTGAFTCKVPGTYLFTWTAETNGAESRTRLVIQRSSGSLFNALDIVGEETKGDEYDSSTGVFIDKLYAGDIVKVMNVVGQIEGGYSSFSGWMLF</sequence>
<dbReference type="InterPro" id="IPR008983">
    <property type="entry name" value="Tumour_necrosis_fac-like_dom"/>
</dbReference>
<feature type="domain" description="C1q" evidence="4">
    <location>
        <begin position="469"/>
        <end position="606"/>
    </location>
</feature>
<proteinExistence type="predicted"/>
<dbReference type="SMART" id="SM00110">
    <property type="entry name" value="C1Q"/>
    <property type="match status" value="2"/>
</dbReference>
<dbReference type="SUPFAM" id="SSF57302">
    <property type="entry name" value="Snake toxin-like"/>
    <property type="match status" value="2"/>
</dbReference>
<keyword evidence="5" id="KW-1185">Reference proteome</keyword>